<evidence type="ECO:0000313" key="2">
    <source>
        <dbReference type="Proteomes" id="UP001165064"/>
    </source>
</evidence>
<accession>A0ACB5T1B1</accession>
<organism evidence="1 2">
    <name type="scientific">Ambrosiozyma monospora</name>
    <name type="common">Yeast</name>
    <name type="synonym">Endomycopsis monosporus</name>
    <dbReference type="NCBI Taxonomy" id="43982"/>
    <lineage>
        <taxon>Eukaryota</taxon>
        <taxon>Fungi</taxon>
        <taxon>Dikarya</taxon>
        <taxon>Ascomycota</taxon>
        <taxon>Saccharomycotina</taxon>
        <taxon>Pichiomycetes</taxon>
        <taxon>Pichiales</taxon>
        <taxon>Pichiaceae</taxon>
        <taxon>Ambrosiozyma</taxon>
    </lineage>
</organism>
<name>A0ACB5T1B1_AMBMO</name>
<proteinExistence type="predicted"/>
<keyword evidence="2" id="KW-1185">Reference proteome</keyword>
<evidence type="ECO:0000313" key="1">
    <source>
        <dbReference type="EMBL" id="GME79107.1"/>
    </source>
</evidence>
<protein>
    <submittedName>
        <fullName evidence="1">Unnamed protein product</fullName>
    </submittedName>
</protein>
<dbReference type="Proteomes" id="UP001165064">
    <property type="component" value="Unassembled WGS sequence"/>
</dbReference>
<dbReference type="EMBL" id="BSXS01002444">
    <property type="protein sequence ID" value="GME79107.1"/>
    <property type="molecule type" value="Genomic_DNA"/>
</dbReference>
<reference evidence="1" key="1">
    <citation type="submission" date="2023-04" db="EMBL/GenBank/DDBJ databases">
        <title>Ambrosiozyma monospora NBRC 10751.</title>
        <authorList>
            <person name="Ichikawa N."/>
            <person name="Sato H."/>
            <person name="Tonouchi N."/>
        </authorList>
    </citation>
    <scope>NUCLEOTIDE SEQUENCE</scope>
    <source>
        <strain evidence="1">NBRC 10751</strain>
    </source>
</reference>
<gene>
    <name evidence="1" type="ORF">Amon02_000376800</name>
</gene>
<sequence length="254" mass="28722">MSQLTEQPNIHSNNTNSNKLFAPSPVYKNGRGTTSTNSFISDDNAPPARATPLSSLYELPATSIKPSTRNYRNEVEAQQTPAAISENSQLERRNSEQLTFSQMDTEEYKRHMSYHLDHGEALDSASVVSQPAADVVSGQTYTETAKEKLGELKGKLEHHRQERHHNIQERIHEIHKRIEHDKANLRHGHHNEKHAVFDLSNSGSDEENAGASPVPPAAKSEKEEDEKHHFAFGRKKSFSFNDYKHDLMRKSSFS</sequence>
<comment type="caution">
    <text evidence="1">The sequence shown here is derived from an EMBL/GenBank/DDBJ whole genome shotgun (WGS) entry which is preliminary data.</text>
</comment>